<evidence type="ECO:0000256" key="1">
    <source>
        <dbReference type="SAM" id="Phobius"/>
    </source>
</evidence>
<reference evidence="3" key="2">
    <citation type="journal article" date="2019" name="Int. J. Syst. Evol. Microbiol.">
        <title>Faecalibacillus intestinalis gen. nov., sp. nov. and Faecalibacillus faecis sp. nov., isolated from human faeces.</title>
        <authorList>
            <person name="Seo B."/>
            <person name="Jeon K."/>
            <person name="Baek I."/>
            <person name="Lee Y.M."/>
            <person name="Baek K."/>
            <person name="Ko G."/>
        </authorList>
    </citation>
    <scope>NUCLEOTIDE SEQUENCE</scope>
    <source>
        <strain evidence="3">SNUG30370</strain>
    </source>
</reference>
<comment type="caution">
    <text evidence="3">The sequence shown here is derived from an EMBL/GenBank/DDBJ whole genome shotgun (WGS) entry which is preliminary data.</text>
</comment>
<evidence type="ECO:0000313" key="3">
    <source>
        <dbReference type="EMBL" id="PST41071.1"/>
    </source>
</evidence>
<dbReference type="Proteomes" id="UP000241201">
    <property type="component" value="Unassembled WGS sequence"/>
</dbReference>
<keyword evidence="1" id="KW-0472">Membrane</keyword>
<dbReference type="Pfam" id="PF06149">
    <property type="entry name" value="DUF969"/>
    <property type="match status" value="1"/>
</dbReference>
<reference evidence="2" key="3">
    <citation type="submission" date="2021-10" db="EMBL/GenBank/DDBJ databases">
        <title>Collection of gut derived symbiotic bacterial strains cultured from healthy donors.</title>
        <authorList>
            <person name="Lin H."/>
            <person name="Littmann E."/>
            <person name="Kohout C."/>
            <person name="Pamer E.G."/>
        </authorList>
    </citation>
    <scope>NUCLEOTIDE SEQUENCE</scope>
    <source>
        <strain evidence="2">DFI.4.48</strain>
    </source>
</reference>
<keyword evidence="1" id="KW-0812">Transmembrane</keyword>
<dbReference type="AlphaFoldDB" id="A0A2T3G0X0"/>
<evidence type="ECO:0000313" key="2">
    <source>
        <dbReference type="EMBL" id="MCB8610148.1"/>
    </source>
</evidence>
<name>A0A2T3G0X0_9FIRM</name>
<accession>A0A2T3G0X0</accession>
<feature type="transmembrane region" description="Helical" evidence="1">
    <location>
        <begin position="158"/>
        <end position="178"/>
    </location>
</feature>
<organism evidence="3 4">
    <name type="scientific">Faecalibacillus faecis</name>
    <dbReference type="NCBI Taxonomy" id="1982628"/>
    <lineage>
        <taxon>Bacteria</taxon>
        <taxon>Bacillati</taxon>
        <taxon>Bacillota</taxon>
        <taxon>Erysipelotrichia</taxon>
        <taxon>Erysipelotrichales</taxon>
        <taxon>Coprobacillaceae</taxon>
        <taxon>Faecalibacillus</taxon>
    </lineage>
</organism>
<dbReference type="InterPro" id="IPR010374">
    <property type="entry name" value="DUF969"/>
</dbReference>
<reference evidence="4" key="1">
    <citation type="submission" date="2018-03" db="EMBL/GenBank/DDBJ databases">
        <title>Lachnoclostridium SNUG30370 gen.nov., sp.nov., isolated from human faeces.</title>
        <authorList>
            <person name="Seo B."/>
            <person name="Jeon K."/>
            <person name="Ko G."/>
        </authorList>
    </citation>
    <scope>NUCLEOTIDE SEQUENCE [LARGE SCALE GENOMIC DNA]</scope>
    <source>
        <strain evidence="4">SNUG30370</strain>
    </source>
</reference>
<evidence type="ECO:0000313" key="4">
    <source>
        <dbReference type="Proteomes" id="UP000241201"/>
    </source>
</evidence>
<keyword evidence="1" id="KW-1133">Transmembrane helix</keyword>
<feature type="transmembrane region" description="Helical" evidence="1">
    <location>
        <begin position="45"/>
        <end position="71"/>
    </location>
</feature>
<protein>
    <submittedName>
        <fullName evidence="3">DUF969 domain-containing protein</fullName>
    </submittedName>
</protein>
<dbReference type="RefSeq" id="WP_106987681.1">
    <property type="nucleotide sequence ID" value="NZ_DAWBWI010000369.1"/>
</dbReference>
<dbReference type="EMBL" id="PYLP01000004">
    <property type="protein sequence ID" value="PST41071.1"/>
    <property type="molecule type" value="Genomic_DNA"/>
</dbReference>
<dbReference type="GeneID" id="77470521"/>
<keyword evidence="4" id="KW-1185">Reference proteome</keyword>
<dbReference type="EMBL" id="JAJDKZ010000013">
    <property type="protein sequence ID" value="MCB8610148.1"/>
    <property type="molecule type" value="Genomic_DNA"/>
</dbReference>
<feature type="transmembrane region" description="Helical" evidence="1">
    <location>
        <begin position="7"/>
        <end position="33"/>
    </location>
</feature>
<proteinExistence type="predicted"/>
<dbReference type="Proteomes" id="UP001198439">
    <property type="component" value="Unassembled WGS sequence"/>
</dbReference>
<gene>
    <name evidence="3" type="ORF">C7U55_05365</name>
    <name evidence="2" type="ORF">LJD69_06030</name>
</gene>
<sequence length="236" mass="25380">MGDAIKLIGIVIVIIGFALKFDTLATVVVAGIVTGLVGGMSIMDILSTLGAAFLTNRTATLFILTLPVIGICERMGLRDKAVDFIRGIKSATTGRLLSIWQVIRTIASAFSLRIGGHPQFIRPLINPMAQACAIAKYGEIDEKTEDEIKGLAAGTENYGNFFAQNCFMGSSGTLLIVSTLNEIFKSHNIAQEVTANQIALNSIPIAVISVIVGIGYALWYDRKLKKRFSKKQGGEK</sequence>
<feature type="transmembrane region" description="Helical" evidence="1">
    <location>
        <begin position="198"/>
        <end position="220"/>
    </location>
</feature>